<dbReference type="Gene3D" id="1.25.10.10">
    <property type="entry name" value="Leucine-rich Repeat Variant"/>
    <property type="match status" value="1"/>
</dbReference>
<proteinExistence type="predicted"/>
<evidence type="ECO:0000313" key="1">
    <source>
        <dbReference type="EMBL" id="GAH01284.1"/>
    </source>
</evidence>
<reference evidence="1" key="1">
    <citation type="journal article" date="2014" name="Front. Microbiol.">
        <title>High frequency of phylogenetically diverse reductive dehalogenase-homologous genes in deep subseafloor sedimentary metagenomes.</title>
        <authorList>
            <person name="Kawai M."/>
            <person name="Futagami T."/>
            <person name="Toyoda A."/>
            <person name="Takaki Y."/>
            <person name="Nishi S."/>
            <person name="Hori S."/>
            <person name="Arai W."/>
            <person name="Tsubouchi T."/>
            <person name="Morono Y."/>
            <person name="Uchiyama I."/>
            <person name="Ito T."/>
            <person name="Fujiyama A."/>
            <person name="Inagaki F."/>
            <person name="Takami H."/>
        </authorList>
    </citation>
    <scope>NUCLEOTIDE SEQUENCE</scope>
    <source>
        <strain evidence="1">Expedition CK06-06</strain>
    </source>
</reference>
<feature type="non-terminal residue" evidence="1">
    <location>
        <position position="65"/>
    </location>
</feature>
<sequence length="65" mass="7304">MGDKEEQVRQEALRALEKMKIENITEHLINALSSQNRYIKLGVIAVLGEKKILGASDELIRLLDG</sequence>
<name>X1D862_9ZZZZ</name>
<dbReference type="InterPro" id="IPR011989">
    <property type="entry name" value="ARM-like"/>
</dbReference>
<dbReference type="InterPro" id="IPR016024">
    <property type="entry name" value="ARM-type_fold"/>
</dbReference>
<organism evidence="1">
    <name type="scientific">marine sediment metagenome</name>
    <dbReference type="NCBI Taxonomy" id="412755"/>
    <lineage>
        <taxon>unclassified sequences</taxon>
        <taxon>metagenomes</taxon>
        <taxon>ecological metagenomes</taxon>
    </lineage>
</organism>
<comment type="caution">
    <text evidence="1">The sequence shown here is derived from an EMBL/GenBank/DDBJ whole genome shotgun (WGS) entry which is preliminary data.</text>
</comment>
<dbReference type="SUPFAM" id="SSF48371">
    <property type="entry name" value="ARM repeat"/>
    <property type="match status" value="1"/>
</dbReference>
<accession>X1D862</accession>
<evidence type="ECO:0008006" key="2">
    <source>
        <dbReference type="Google" id="ProtNLM"/>
    </source>
</evidence>
<dbReference type="AlphaFoldDB" id="X1D862"/>
<protein>
    <recommendedName>
        <fullName evidence="2">HEAT repeat domain-containing protein</fullName>
    </recommendedName>
</protein>
<dbReference type="EMBL" id="BART01020198">
    <property type="protein sequence ID" value="GAH01284.1"/>
    <property type="molecule type" value="Genomic_DNA"/>
</dbReference>
<gene>
    <name evidence="1" type="ORF">S01H4_37570</name>
</gene>